<protein>
    <submittedName>
        <fullName evidence="2">Uncharacterized protein</fullName>
    </submittedName>
</protein>
<feature type="compositionally biased region" description="Pro residues" evidence="1">
    <location>
        <begin position="74"/>
        <end position="91"/>
    </location>
</feature>
<feature type="compositionally biased region" description="Low complexity" evidence="1">
    <location>
        <begin position="132"/>
        <end position="143"/>
    </location>
</feature>
<evidence type="ECO:0000313" key="2">
    <source>
        <dbReference type="EMBL" id="KAK8399475.1"/>
    </source>
</evidence>
<evidence type="ECO:0000313" key="3">
    <source>
        <dbReference type="Proteomes" id="UP001487740"/>
    </source>
</evidence>
<dbReference type="EMBL" id="JARAKH010000011">
    <property type="protein sequence ID" value="KAK8399475.1"/>
    <property type="molecule type" value="Genomic_DNA"/>
</dbReference>
<sequence>MKQSRVLRSNDIDPQHLCLFTVHSLVGAASPPSSHGQLPGLARATSPSPSSHGQPPLSPSSHGQPPGLDRATSPFPPPHSQTPTLSPPPSLVPTLQKSALTKVREQQQQQWQQQQWQHGSRGRQRRQKAVCLSSLSSSRTSSDSSRDLPKLEFVVEQQVLISKLGDLLEEVVEVEYLEKLPPPIPKASLHLDNWMSAVQATDH</sequence>
<comment type="caution">
    <text evidence="2">The sequence shown here is derived from an EMBL/GenBank/DDBJ whole genome shotgun (WGS) entry which is preliminary data.</text>
</comment>
<feature type="region of interest" description="Disordered" evidence="1">
    <location>
        <begin position="27"/>
        <end position="147"/>
    </location>
</feature>
<dbReference type="AlphaFoldDB" id="A0AAW0UHD4"/>
<proteinExistence type="predicted"/>
<reference evidence="2 3" key="1">
    <citation type="submission" date="2023-03" db="EMBL/GenBank/DDBJ databases">
        <title>High-quality genome of Scylla paramamosain provides insights in environmental adaptation.</title>
        <authorList>
            <person name="Zhang L."/>
        </authorList>
    </citation>
    <scope>NUCLEOTIDE SEQUENCE [LARGE SCALE GENOMIC DNA]</scope>
    <source>
        <strain evidence="2">LZ_2023a</strain>
        <tissue evidence="2">Muscle</tissue>
    </source>
</reference>
<feature type="compositionally biased region" description="Polar residues" evidence="1">
    <location>
        <begin position="45"/>
        <end position="63"/>
    </location>
</feature>
<organism evidence="2 3">
    <name type="scientific">Scylla paramamosain</name>
    <name type="common">Mud crab</name>
    <dbReference type="NCBI Taxonomy" id="85552"/>
    <lineage>
        <taxon>Eukaryota</taxon>
        <taxon>Metazoa</taxon>
        <taxon>Ecdysozoa</taxon>
        <taxon>Arthropoda</taxon>
        <taxon>Crustacea</taxon>
        <taxon>Multicrustacea</taxon>
        <taxon>Malacostraca</taxon>
        <taxon>Eumalacostraca</taxon>
        <taxon>Eucarida</taxon>
        <taxon>Decapoda</taxon>
        <taxon>Pleocyemata</taxon>
        <taxon>Brachyura</taxon>
        <taxon>Eubrachyura</taxon>
        <taxon>Portunoidea</taxon>
        <taxon>Portunidae</taxon>
        <taxon>Portuninae</taxon>
        <taxon>Scylla</taxon>
    </lineage>
</organism>
<evidence type="ECO:0000256" key="1">
    <source>
        <dbReference type="SAM" id="MobiDB-lite"/>
    </source>
</evidence>
<dbReference type="Proteomes" id="UP001487740">
    <property type="component" value="Unassembled WGS sequence"/>
</dbReference>
<accession>A0AAW0UHD4</accession>
<feature type="compositionally biased region" description="Low complexity" evidence="1">
    <location>
        <begin position="106"/>
        <end position="119"/>
    </location>
</feature>
<gene>
    <name evidence="2" type="ORF">O3P69_003512</name>
</gene>
<name>A0AAW0UHD4_SCYPA</name>
<keyword evidence="3" id="KW-1185">Reference proteome</keyword>